<evidence type="ECO:0000313" key="3">
    <source>
        <dbReference type="Proteomes" id="UP000613401"/>
    </source>
</evidence>
<dbReference type="EMBL" id="WVTB01000080">
    <property type="protein sequence ID" value="KAF3800036.1"/>
    <property type="molecule type" value="Genomic_DNA"/>
</dbReference>
<keyword evidence="3" id="KW-1185">Reference proteome</keyword>
<dbReference type="InterPro" id="IPR051200">
    <property type="entry name" value="Host-pathogen_enzymatic-act"/>
</dbReference>
<dbReference type="PANTHER" id="PTHR47197">
    <property type="entry name" value="PROTEIN NIRF"/>
    <property type="match status" value="1"/>
</dbReference>
<organism evidence="2 3">
    <name type="scientific">Colletotrichum gloeosporioides</name>
    <name type="common">Anthracnose fungus</name>
    <name type="synonym">Glomerella cingulata</name>
    <dbReference type="NCBI Taxonomy" id="474922"/>
    <lineage>
        <taxon>Eukaryota</taxon>
        <taxon>Fungi</taxon>
        <taxon>Dikarya</taxon>
        <taxon>Ascomycota</taxon>
        <taxon>Pezizomycotina</taxon>
        <taxon>Sordariomycetes</taxon>
        <taxon>Hypocreomycetidae</taxon>
        <taxon>Glomerellales</taxon>
        <taxon>Glomerellaceae</taxon>
        <taxon>Colletotrichum</taxon>
        <taxon>Colletotrichum gloeosporioides species complex</taxon>
    </lineage>
</organism>
<evidence type="ECO:0000256" key="1">
    <source>
        <dbReference type="SAM" id="SignalP"/>
    </source>
</evidence>
<accession>A0A8H4C9U0</accession>
<dbReference type="PANTHER" id="PTHR47197:SF3">
    <property type="entry name" value="DIHYDRO-HEME D1 DEHYDROGENASE"/>
    <property type="match status" value="1"/>
</dbReference>
<dbReference type="SUPFAM" id="SSF51004">
    <property type="entry name" value="C-terminal (heme d1) domain of cytochrome cd1-nitrite reductase"/>
    <property type="match status" value="1"/>
</dbReference>
<evidence type="ECO:0000313" key="2">
    <source>
        <dbReference type="EMBL" id="KAF3800036.1"/>
    </source>
</evidence>
<sequence length="443" mass="47137">MWPPTFFVSAAAVFLWSGGAVYGQELPHVGHIDFQGRFLVAISDADMVSSAYTDGQIGPPQGSDTLSIIQITDNPETWKVSNVSVGNAVVGPPTAMTVTPNGRYAIVVETLGPRSSANPNTTMSELPSSRKITVIDLIDLDRPAVVDTVEGFLQPSTVSVNAAGDLVAVTHTLAGSGVETPVALYQFQQGKLSLLSTPAIPDWPSGNLLMDAAFHPELDILALTDYSQPRLTLVRVIRQGSETKLERWGNSLSLETAPYTAKFTPDGRYVLSNAMYVGPDIEAPRGTISSIRLEASQEQNGDPHHSIVSRAEVGVMPEGLAVSPDGLWAVTANLERSTPALDSPSQGFFSSLSLLRVEPANGTLSTVGTYAFDGILPEGVVFDSSSRFVASTTFDQYDGRIPGGSIDMWRISGDHADPTRVEFVKTSVSVPVVRGPHVIAMVG</sequence>
<feature type="chain" id="PRO_5034484797" description="Lactonase" evidence="1">
    <location>
        <begin position="24"/>
        <end position="443"/>
    </location>
</feature>
<protein>
    <recommendedName>
        <fullName evidence="4">Lactonase</fullName>
    </recommendedName>
</protein>
<dbReference type="Gene3D" id="2.130.10.10">
    <property type="entry name" value="YVTN repeat-like/Quinoprotein amine dehydrogenase"/>
    <property type="match status" value="2"/>
</dbReference>
<evidence type="ECO:0008006" key="4">
    <source>
        <dbReference type="Google" id="ProtNLM"/>
    </source>
</evidence>
<gene>
    <name evidence="2" type="ORF">GCG54_00015619</name>
</gene>
<proteinExistence type="predicted"/>
<dbReference type="Proteomes" id="UP000613401">
    <property type="component" value="Unassembled WGS sequence"/>
</dbReference>
<dbReference type="RefSeq" id="XP_045259196.1">
    <property type="nucleotide sequence ID" value="XM_045415397.1"/>
</dbReference>
<dbReference type="GeneID" id="69022721"/>
<comment type="caution">
    <text evidence="2">The sequence shown here is derived from an EMBL/GenBank/DDBJ whole genome shotgun (WGS) entry which is preliminary data.</text>
</comment>
<reference evidence="2" key="2">
    <citation type="submission" date="2020-03" db="EMBL/GenBank/DDBJ databases">
        <authorList>
            <person name="Fu F.-F."/>
            <person name="Chen J."/>
        </authorList>
    </citation>
    <scope>NUCLEOTIDE SEQUENCE</scope>
    <source>
        <strain evidence="2">Lc1</strain>
    </source>
</reference>
<dbReference type="InterPro" id="IPR011048">
    <property type="entry name" value="Haem_d1_sf"/>
</dbReference>
<reference evidence="2" key="1">
    <citation type="journal article" date="2020" name="Phytopathology">
        <title>Genome sequence and comparative analysis of Colletotrichum gloeosporioides isolated from Liriodendron leaves.</title>
        <authorList>
            <person name="Fu F.F."/>
            <person name="Hao Z."/>
            <person name="Wang P."/>
            <person name="Lu Y."/>
            <person name="Xue L.J."/>
            <person name="Wei G."/>
            <person name="Tian Y."/>
            <person name="Baishi H."/>
            <person name="Xu H."/>
            <person name="Shi J."/>
            <person name="Cheng T."/>
            <person name="Wang G."/>
            <person name="Yi Y."/>
            <person name="Chen J."/>
        </authorList>
    </citation>
    <scope>NUCLEOTIDE SEQUENCE</scope>
    <source>
        <strain evidence="2">Lc1</strain>
    </source>
</reference>
<keyword evidence="1" id="KW-0732">Signal</keyword>
<dbReference type="InterPro" id="IPR015943">
    <property type="entry name" value="WD40/YVTN_repeat-like_dom_sf"/>
</dbReference>
<feature type="signal peptide" evidence="1">
    <location>
        <begin position="1"/>
        <end position="23"/>
    </location>
</feature>
<dbReference type="AlphaFoldDB" id="A0A8H4C9U0"/>
<name>A0A8H4C9U0_COLGL</name>